<gene>
    <name evidence="2" type="ORF">FSP39_015391</name>
</gene>
<dbReference type="InterPro" id="IPR027197">
    <property type="entry name" value="SLC43A3"/>
</dbReference>
<dbReference type="EMBL" id="VSWD01000010">
    <property type="protein sequence ID" value="KAK3090873.1"/>
    <property type="molecule type" value="Genomic_DNA"/>
</dbReference>
<accession>A0AA88XSE6</accession>
<dbReference type="CDD" id="cd06174">
    <property type="entry name" value="MFS"/>
    <property type="match status" value="1"/>
</dbReference>
<feature type="transmembrane region" description="Helical" evidence="1">
    <location>
        <begin position="128"/>
        <end position="147"/>
    </location>
</feature>
<keyword evidence="3" id="KW-1185">Reference proteome</keyword>
<feature type="transmembrane region" description="Helical" evidence="1">
    <location>
        <begin position="409"/>
        <end position="427"/>
    </location>
</feature>
<dbReference type="AlphaFoldDB" id="A0AA88XSE6"/>
<proteinExistence type="predicted"/>
<keyword evidence="1" id="KW-1133">Transmembrane helix</keyword>
<dbReference type="PANTHER" id="PTHR20765">
    <property type="entry name" value="SOLUTE CARRIER FAMILY 43 MEMBER 3-RELATED"/>
    <property type="match status" value="1"/>
</dbReference>
<dbReference type="PANTHER" id="PTHR20765:SF1">
    <property type="entry name" value="EQUILIBRATIVE NUCLEOBASE TRANSPORTER 1"/>
    <property type="match status" value="1"/>
</dbReference>
<evidence type="ECO:0000256" key="1">
    <source>
        <dbReference type="SAM" id="Phobius"/>
    </source>
</evidence>
<protein>
    <submittedName>
        <fullName evidence="2">Uncharacterized protein</fullName>
    </submittedName>
</protein>
<dbReference type="Proteomes" id="UP001186944">
    <property type="component" value="Unassembled WGS sequence"/>
</dbReference>
<feature type="transmembrane region" description="Helical" evidence="1">
    <location>
        <begin position="272"/>
        <end position="293"/>
    </location>
</feature>
<feature type="transmembrane region" description="Helical" evidence="1">
    <location>
        <begin position="102"/>
        <end position="122"/>
    </location>
</feature>
<dbReference type="SUPFAM" id="SSF103473">
    <property type="entry name" value="MFS general substrate transporter"/>
    <property type="match status" value="1"/>
</dbReference>
<dbReference type="InterPro" id="IPR036259">
    <property type="entry name" value="MFS_trans_sf"/>
</dbReference>
<organism evidence="2 3">
    <name type="scientific">Pinctada imbricata</name>
    <name type="common">Atlantic pearl-oyster</name>
    <name type="synonym">Pinctada martensii</name>
    <dbReference type="NCBI Taxonomy" id="66713"/>
    <lineage>
        <taxon>Eukaryota</taxon>
        <taxon>Metazoa</taxon>
        <taxon>Spiralia</taxon>
        <taxon>Lophotrochozoa</taxon>
        <taxon>Mollusca</taxon>
        <taxon>Bivalvia</taxon>
        <taxon>Autobranchia</taxon>
        <taxon>Pteriomorphia</taxon>
        <taxon>Pterioida</taxon>
        <taxon>Pterioidea</taxon>
        <taxon>Pteriidae</taxon>
        <taxon>Pinctada</taxon>
    </lineage>
</organism>
<feature type="transmembrane region" description="Helical" evidence="1">
    <location>
        <begin position="193"/>
        <end position="213"/>
    </location>
</feature>
<evidence type="ECO:0000313" key="3">
    <source>
        <dbReference type="Proteomes" id="UP001186944"/>
    </source>
</evidence>
<feature type="transmembrane region" description="Helical" evidence="1">
    <location>
        <begin position="305"/>
        <end position="329"/>
    </location>
</feature>
<dbReference type="Pfam" id="PF07690">
    <property type="entry name" value="MFS_1"/>
    <property type="match status" value="1"/>
</dbReference>
<name>A0AA88XSE6_PINIB</name>
<reference evidence="2" key="1">
    <citation type="submission" date="2019-08" db="EMBL/GenBank/DDBJ databases">
        <title>The improved chromosome-level genome for the pearl oyster Pinctada fucata martensii using PacBio sequencing and Hi-C.</title>
        <authorList>
            <person name="Zheng Z."/>
        </authorList>
    </citation>
    <scope>NUCLEOTIDE SEQUENCE</scope>
    <source>
        <strain evidence="2">ZZ-2019</strain>
        <tissue evidence="2">Adductor muscle</tissue>
    </source>
</reference>
<feature type="transmembrane region" description="Helical" evidence="1">
    <location>
        <begin position="374"/>
        <end position="397"/>
    </location>
</feature>
<dbReference type="GO" id="GO:0022857">
    <property type="term" value="F:transmembrane transporter activity"/>
    <property type="evidence" value="ECO:0007669"/>
    <property type="project" value="InterPro"/>
</dbReference>
<feature type="transmembrane region" description="Helical" evidence="1">
    <location>
        <begin position="12"/>
        <end position="36"/>
    </location>
</feature>
<sequence>MELCYKYRIFTAIWCSIEILLFGGIVYGWGSLVFVLKQERFYIEECSFNSNRTASSSNLTSGIDSVNNTLEPTSSKLEHYHSFLDDPESGIGCIQQEARLNVWFSIAVGIVYAVGCLCIAFATPELPWLLGPGLACVGLSGLVMLATSMQVANLFHTIKTTVVAVLSGLFDVSSMTQQLVKIAHENGASRKESYLIITLVSVFTFAVSTFLLLPKDYILGRNKKVGQQVKSYDKDIPNHELQSLKDKADIDKRPEGTSLTSCMMSVTYVSHLVWFGLNMMMFVSFIGLLNVWLERLTNYRKQEVNHYLSLFAYITISTAAMALVVGFLYDSLRKAFSGKHPPESTHKPAVIPQLICGLIAAFMFFIPLSESLDLMILVFILFTMFRSFAFSIGIGFLNEAFPPQHFGALYGVATFTNGLFSLFQYGLFEWNKSYPGALIHVNIFLGCIGLLTCIQPVILWIRSHNGHVYSQTYNEELIIQNNNCQKL</sequence>
<comment type="caution">
    <text evidence="2">The sequence shown here is derived from an EMBL/GenBank/DDBJ whole genome shotgun (WGS) entry which is preliminary data.</text>
</comment>
<keyword evidence="1" id="KW-0812">Transmembrane</keyword>
<feature type="transmembrane region" description="Helical" evidence="1">
    <location>
        <begin position="350"/>
        <end position="368"/>
    </location>
</feature>
<evidence type="ECO:0000313" key="2">
    <source>
        <dbReference type="EMBL" id="KAK3090873.1"/>
    </source>
</evidence>
<dbReference type="InterPro" id="IPR011701">
    <property type="entry name" value="MFS"/>
</dbReference>
<dbReference type="Gene3D" id="1.20.1250.20">
    <property type="entry name" value="MFS general substrate transporter like domains"/>
    <property type="match status" value="1"/>
</dbReference>
<feature type="transmembrane region" description="Helical" evidence="1">
    <location>
        <begin position="439"/>
        <end position="461"/>
    </location>
</feature>
<keyword evidence="1" id="KW-0472">Membrane</keyword>